<name>K3XNK0_SETIT</name>
<feature type="region of interest" description="Disordered" evidence="1">
    <location>
        <begin position="1"/>
        <end position="42"/>
    </location>
</feature>
<keyword evidence="3" id="KW-1185">Reference proteome</keyword>
<dbReference type="EMBL" id="AGNK02003025">
    <property type="status" value="NOT_ANNOTATED_CDS"/>
    <property type="molecule type" value="Genomic_DNA"/>
</dbReference>
<dbReference type="AlphaFoldDB" id="K3XNK0"/>
<dbReference type="HOGENOM" id="CLU_2337574_0_0_1"/>
<sequence length="98" mass="10955">MGRRRWRRDSASDAGGDGARERSRLSVREREERGRPENGRIGALNRATRDLQSTGDAAAFAGTKARRSLRCPPCTLWPRDGLLHLFPVRSPTSWVIAV</sequence>
<dbReference type="Gramene" id="KQL05258">
    <property type="protein sequence ID" value="KQL05258"/>
    <property type="gene ID" value="SETIT_003473mg"/>
</dbReference>
<dbReference type="InParanoid" id="K3XNK0"/>
<dbReference type="EnsemblPlants" id="KQL05258">
    <property type="protein sequence ID" value="KQL05258"/>
    <property type="gene ID" value="SETIT_003473mg"/>
</dbReference>
<dbReference type="Proteomes" id="UP000004995">
    <property type="component" value="Unassembled WGS sequence"/>
</dbReference>
<reference evidence="2" key="2">
    <citation type="submission" date="2018-08" db="UniProtKB">
        <authorList>
            <consortium name="EnsemblPlants"/>
        </authorList>
    </citation>
    <scope>IDENTIFICATION</scope>
    <source>
        <strain evidence="2">Yugu1</strain>
    </source>
</reference>
<protein>
    <submittedName>
        <fullName evidence="2">Uncharacterized protein</fullName>
    </submittedName>
</protein>
<feature type="compositionally biased region" description="Basic and acidic residues" evidence="1">
    <location>
        <begin position="18"/>
        <end position="38"/>
    </location>
</feature>
<evidence type="ECO:0000313" key="3">
    <source>
        <dbReference type="Proteomes" id="UP000004995"/>
    </source>
</evidence>
<proteinExistence type="predicted"/>
<evidence type="ECO:0000256" key="1">
    <source>
        <dbReference type="SAM" id="MobiDB-lite"/>
    </source>
</evidence>
<organism evidence="2 3">
    <name type="scientific">Setaria italica</name>
    <name type="common">Foxtail millet</name>
    <name type="synonym">Panicum italicum</name>
    <dbReference type="NCBI Taxonomy" id="4555"/>
    <lineage>
        <taxon>Eukaryota</taxon>
        <taxon>Viridiplantae</taxon>
        <taxon>Streptophyta</taxon>
        <taxon>Embryophyta</taxon>
        <taxon>Tracheophyta</taxon>
        <taxon>Spermatophyta</taxon>
        <taxon>Magnoliopsida</taxon>
        <taxon>Liliopsida</taxon>
        <taxon>Poales</taxon>
        <taxon>Poaceae</taxon>
        <taxon>PACMAD clade</taxon>
        <taxon>Panicoideae</taxon>
        <taxon>Panicodae</taxon>
        <taxon>Paniceae</taxon>
        <taxon>Cenchrinae</taxon>
        <taxon>Setaria</taxon>
    </lineage>
</organism>
<accession>K3XNK0</accession>
<evidence type="ECO:0000313" key="2">
    <source>
        <dbReference type="EnsemblPlants" id="KQL05258"/>
    </source>
</evidence>
<reference evidence="3" key="1">
    <citation type="journal article" date="2012" name="Nat. Biotechnol.">
        <title>Reference genome sequence of the model plant Setaria.</title>
        <authorList>
            <person name="Bennetzen J.L."/>
            <person name="Schmutz J."/>
            <person name="Wang H."/>
            <person name="Percifield R."/>
            <person name="Hawkins J."/>
            <person name="Pontaroli A.C."/>
            <person name="Estep M."/>
            <person name="Feng L."/>
            <person name="Vaughn J.N."/>
            <person name="Grimwood J."/>
            <person name="Jenkins J."/>
            <person name="Barry K."/>
            <person name="Lindquist E."/>
            <person name="Hellsten U."/>
            <person name="Deshpande S."/>
            <person name="Wang X."/>
            <person name="Wu X."/>
            <person name="Mitros T."/>
            <person name="Triplett J."/>
            <person name="Yang X."/>
            <person name="Ye C.Y."/>
            <person name="Mauro-Herrera M."/>
            <person name="Wang L."/>
            <person name="Li P."/>
            <person name="Sharma M."/>
            <person name="Sharma R."/>
            <person name="Ronald P.C."/>
            <person name="Panaud O."/>
            <person name="Kellogg E.A."/>
            <person name="Brutnell T.P."/>
            <person name="Doust A.N."/>
            <person name="Tuskan G.A."/>
            <person name="Rokhsar D."/>
            <person name="Devos K.M."/>
        </authorList>
    </citation>
    <scope>NUCLEOTIDE SEQUENCE [LARGE SCALE GENOMIC DNA]</scope>
    <source>
        <strain evidence="3">cv. Yugu1</strain>
    </source>
</reference>